<protein>
    <recommendedName>
        <fullName evidence="1">BTB domain-containing protein</fullName>
    </recommendedName>
</protein>
<dbReference type="Gene3D" id="3.30.710.10">
    <property type="entry name" value="Potassium Channel Kv1.1, Chain A"/>
    <property type="match status" value="1"/>
</dbReference>
<name>A0A6A6G4F5_9PEZI</name>
<gene>
    <name evidence="2" type="ORF">BDZ85DRAFT_29321</name>
</gene>
<evidence type="ECO:0000313" key="3">
    <source>
        <dbReference type="Proteomes" id="UP000799538"/>
    </source>
</evidence>
<dbReference type="InterPro" id="IPR000210">
    <property type="entry name" value="BTB/POZ_dom"/>
</dbReference>
<dbReference type="Pfam" id="PF00651">
    <property type="entry name" value="BTB"/>
    <property type="match status" value="1"/>
</dbReference>
<feature type="domain" description="BTB" evidence="1">
    <location>
        <begin position="10"/>
        <end position="78"/>
    </location>
</feature>
<dbReference type="Proteomes" id="UP000799538">
    <property type="component" value="Unassembled WGS sequence"/>
</dbReference>
<dbReference type="OrthoDB" id="3915840at2759"/>
<proteinExistence type="predicted"/>
<dbReference type="InterPro" id="IPR011333">
    <property type="entry name" value="SKP1/BTB/POZ_sf"/>
</dbReference>
<accession>A0A6A6G4F5</accession>
<sequence length="189" mass="21019">METITLFRDGDVYIAAGPEPTRRYLVSSAVLSNASPVFQAMFSKRFAEGQGLSTGAPKPVSFPEDDPRSMEILLFAMHYHAAADLMVPSEGAAFARLCDKYGCLESMKSYMTSWFAATWEYVWGFDEECQLCATAWHFGDDDSFRKCTANLVLGHEGCFFKAASEGVCDIPIEVLCEWEVVCIRDSLLT</sequence>
<dbReference type="AlphaFoldDB" id="A0A6A6G4F5"/>
<organism evidence="2 3">
    <name type="scientific">Elsinoe ampelina</name>
    <dbReference type="NCBI Taxonomy" id="302913"/>
    <lineage>
        <taxon>Eukaryota</taxon>
        <taxon>Fungi</taxon>
        <taxon>Dikarya</taxon>
        <taxon>Ascomycota</taxon>
        <taxon>Pezizomycotina</taxon>
        <taxon>Dothideomycetes</taxon>
        <taxon>Dothideomycetidae</taxon>
        <taxon>Myriangiales</taxon>
        <taxon>Elsinoaceae</taxon>
        <taxon>Elsinoe</taxon>
    </lineage>
</organism>
<reference evidence="3" key="1">
    <citation type="journal article" date="2020" name="Stud. Mycol.">
        <title>101 Dothideomycetes genomes: A test case for predicting lifestyles and emergence of pathogens.</title>
        <authorList>
            <person name="Haridas S."/>
            <person name="Albert R."/>
            <person name="Binder M."/>
            <person name="Bloem J."/>
            <person name="LaButti K."/>
            <person name="Salamov A."/>
            <person name="Andreopoulos B."/>
            <person name="Baker S."/>
            <person name="Barry K."/>
            <person name="Bills G."/>
            <person name="Bluhm B."/>
            <person name="Cannon C."/>
            <person name="Castanera R."/>
            <person name="Culley D."/>
            <person name="Daum C."/>
            <person name="Ezra D."/>
            <person name="Gonzalez J."/>
            <person name="Henrissat B."/>
            <person name="Kuo A."/>
            <person name="Liang C."/>
            <person name="Lipzen A."/>
            <person name="Lutzoni F."/>
            <person name="Magnuson J."/>
            <person name="Mondo S."/>
            <person name="Nolan M."/>
            <person name="Ohm R."/>
            <person name="Pangilinan J."/>
            <person name="Park H.-J."/>
            <person name="Ramirez L."/>
            <person name="Alfaro M."/>
            <person name="Sun H."/>
            <person name="Tritt A."/>
            <person name="Yoshinaga Y."/>
            <person name="Zwiers L.-H."/>
            <person name="Turgeon B."/>
            <person name="Goodwin S."/>
            <person name="Spatafora J."/>
            <person name="Crous P."/>
            <person name="Grigoriev I."/>
        </authorList>
    </citation>
    <scope>NUCLEOTIDE SEQUENCE [LARGE SCALE GENOMIC DNA]</scope>
    <source>
        <strain evidence="3">CECT 20119</strain>
    </source>
</reference>
<keyword evidence="3" id="KW-1185">Reference proteome</keyword>
<dbReference type="CDD" id="cd18186">
    <property type="entry name" value="BTB_POZ_ZBTB_KLHL-like"/>
    <property type="match status" value="1"/>
</dbReference>
<evidence type="ECO:0000313" key="2">
    <source>
        <dbReference type="EMBL" id="KAF2220631.1"/>
    </source>
</evidence>
<dbReference type="PROSITE" id="PS50097">
    <property type="entry name" value="BTB"/>
    <property type="match status" value="1"/>
</dbReference>
<dbReference type="EMBL" id="ML992512">
    <property type="protein sequence ID" value="KAF2220631.1"/>
    <property type="molecule type" value="Genomic_DNA"/>
</dbReference>
<evidence type="ECO:0000259" key="1">
    <source>
        <dbReference type="PROSITE" id="PS50097"/>
    </source>
</evidence>